<keyword evidence="2" id="KW-1185">Reference proteome</keyword>
<evidence type="ECO:0000313" key="2">
    <source>
        <dbReference type="Proteomes" id="UP001165685"/>
    </source>
</evidence>
<dbReference type="Proteomes" id="UP001165685">
    <property type="component" value="Unassembled WGS sequence"/>
</dbReference>
<organism evidence="1 2">
    <name type="scientific">Nocardiopsis suaedae</name>
    <dbReference type="NCBI Taxonomy" id="3018444"/>
    <lineage>
        <taxon>Bacteria</taxon>
        <taxon>Bacillati</taxon>
        <taxon>Actinomycetota</taxon>
        <taxon>Actinomycetes</taxon>
        <taxon>Streptosporangiales</taxon>
        <taxon>Nocardiopsidaceae</taxon>
        <taxon>Nocardiopsis</taxon>
    </lineage>
</organism>
<name>A0ABT4TH58_9ACTN</name>
<reference evidence="1" key="1">
    <citation type="submission" date="2023-01" db="EMBL/GenBank/DDBJ databases">
        <title>Draft genome sequence of Nocardiopsis sp. LSu2-4 isolated from halophytes.</title>
        <authorList>
            <person name="Duangmal K."/>
            <person name="Chantavorakit T."/>
        </authorList>
    </citation>
    <scope>NUCLEOTIDE SEQUENCE</scope>
    <source>
        <strain evidence="1">LSu2-4</strain>
    </source>
</reference>
<protein>
    <submittedName>
        <fullName evidence="1">Uncharacterized protein</fullName>
    </submittedName>
</protein>
<dbReference type="RefSeq" id="WP_270676530.1">
    <property type="nucleotide sequence ID" value="NZ_JAQFWP010000007.1"/>
</dbReference>
<comment type="caution">
    <text evidence="1">The sequence shown here is derived from an EMBL/GenBank/DDBJ whole genome shotgun (WGS) entry which is preliminary data.</text>
</comment>
<evidence type="ECO:0000313" key="1">
    <source>
        <dbReference type="EMBL" id="MDA2804043.1"/>
    </source>
</evidence>
<gene>
    <name evidence="1" type="ORF">O4U47_05930</name>
</gene>
<sequence length="375" mass="40509">MWFFTDIPFRMGIPGAAPRGGGDGFEGPKAIGDSGVPSEWNSGDYTLRSMESSEAVDIRMPGDVYEFLDGDLTVEVQAVEPLALDSSAVPPNMYASHPELDDGFTAYAVTLKALNTTGQELDITHMSDKAGAGDLMSEIPLLNESSDLWPSRLDPGAAAEVRRTYAVPTNYDYASAVLEVRGPGIGPGPDDFRNDQEFPGFFSYWQLTLDSGAVTGPLADDVPGAEADGVDDLEGLYEATDVWRAVSAGGRMLALHGTPLVMGLESHPTWNNDASTDDTDALRFGYRMESPYKARSWEFTEPGIRVLYGDELKEADLSTPDDAPSAPDRINAGQEWDGMVGFEVPKGFEGPVIVEVTGPGTVNGEQPVRYWYQEV</sequence>
<dbReference type="EMBL" id="JAQFWP010000007">
    <property type="protein sequence ID" value="MDA2804043.1"/>
    <property type="molecule type" value="Genomic_DNA"/>
</dbReference>
<proteinExistence type="predicted"/>
<accession>A0ABT4TH58</accession>